<dbReference type="KEGG" id="mfi:DSM1535_2284"/>
<dbReference type="PATRIC" id="fig|2162.9.peg.2358"/>
<dbReference type="GeneID" id="24792758"/>
<reference evidence="1 3" key="1">
    <citation type="submission" date="2013-12" db="EMBL/GenBank/DDBJ databases">
        <title>The complete genome sequence of Methanobacterium sp. BRM9.</title>
        <authorList>
            <consortium name="Pastoral Greenhouse Gas Research Consortium"/>
            <person name="Kelly W.J."/>
            <person name="Leahy S.C."/>
            <person name="Perry R."/>
            <person name="Li D."/>
            <person name="Altermann E."/>
            <person name="Lambie S.C."/>
            <person name="Attwood G.T."/>
        </authorList>
    </citation>
    <scope>NUCLEOTIDE SEQUENCE [LARGE SCALE GENOMIC DNA]</scope>
    <source>
        <strain evidence="1 3">BRM9</strain>
    </source>
</reference>
<dbReference type="RefSeq" id="WP_048073995.1">
    <property type="nucleotide sequence ID" value="NZ_CP006933.1"/>
</dbReference>
<name>A0A090I5B5_METFO</name>
<dbReference type="KEGG" id="mfc:BRM9_1590"/>
<evidence type="ECO:0000313" key="2">
    <source>
        <dbReference type="EMBL" id="CEA14626.1"/>
    </source>
</evidence>
<accession>A0A090I5B5</accession>
<proteinExistence type="predicted"/>
<evidence type="ECO:0000313" key="3">
    <source>
        <dbReference type="Proteomes" id="UP000029661"/>
    </source>
</evidence>
<organism evidence="2">
    <name type="scientific">Methanobacterium formicicum</name>
    <dbReference type="NCBI Taxonomy" id="2162"/>
    <lineage>
        <taxon>Archaea</taxon>
        <taxon>Methanobacteriati</taxon>
        <taxon>Methanobacteriota</taxon>
        <taxon>Methanomada group</taxon>
        <taxon>Methanobacteria</taxon>
        <taxon>Methanobacteriales</taxon>
        <taxon>Methanobacteriaceae</taxon>
        <taxon>Methanobacterium</taxon>
    </lineage>
</organism>
<protein>
    <submittedName>
        <fullName evidence="2">Uncharacterized protein</fullName>
    </submittedName>
</protein>
<dbReference type="EMBL" id="CP006933">
    <property type="protein sequence ID" value="AIS32402.1"/>
    <property type="molecule type" value="Genomic_DNA"/>
</dbReference>
<dbReference type="Proteomes" id="UP000029661">
    <property type="component" value="Chromosome"/>
</dbReference>
<gene>
    <name evidence="1" type="ORF">BRM9_1590</name>
    <name evidence="2" type="ORF">DSM1535_2284</name>
</gene>
<dbReference type="STRING" id="2162.BRM9_1590"/>
<dbReference type="OrthoDB" id="71006at2157"/>
<dbReference type="AlphaFoldDB" id="A0A090I5B5"/>
<reference evidence="2" key="2">
    <citation type="submission" date="2014-08" db="EMBL/GenBank/DDBJ databases">
        <authorList>
            <person name="Wibberg D."/>
        </authorList>
    </citation>
    <scope>NUCLEOTIDE SEQUENCE</scope>
</reference>
<evidence type="ECO:0000313" key="1">
    <source>
        <dbReference type="EMBL" id="AIS32402.1"/>
    </source>
</evidence>
<dbReference type="EMBL" id="LN515531">
    <property type="protein sequence ID" value="CEA14626.1"/>
    <property type="molecule type" value="Genomic_DNA"/>
</dbReference>
<sequence>MRYSYGIVQGKTIVTYQPHLFQNYQDLLVFPAENFRKWHSQINEYLDGVYQVNAHKQEKKRPVDRDDLNLVLGVLCEITLEMEELFNPEKETDNTYYYISTMDEDYKKIKTTFYGRYRYKIERKTLPITPELKYQHILEIVQYAHKLWGQNNRGLKLNMVSRKE</sequence>